<dbReference type="AlphaFoldDB" id="A0A0B3VGU2"/>
<name>A0A0B3VGU2_9FIRM</name>
<dbReference type="Pfam" id="PF08282">
    <property type="entry name" value="Hydrolase_3"/>
    <property type="match status" value="1"/>
</dbReference>
<reference evidence="1 2" key="1">
    <citation type="submission" date="2014-12" db="EMBL/GenBank/DDBJ databases">
        <title>Draft genome sequence of Terrisporobacter sp. 08-306576, isolated from the blood culture of a bacteremia patient.</title>
        <authorList>
            <person name="Lund L.C."/>
            <person name="Sydenham T.V."/>
            <person name="Hogh S.V."/>
            <person name="Skov M.N."/>
            <person name="Kemp M."/>
            <person name="Justesen U.S."/>
        </authorList>
    </citation>
    <scope>NUCLEOTIDE SEQUENCE [LARGE SCALE GENOMIC DNA]</scope>
    <source>
        <strain evidence="1 2">08-306576</strain>
    </source>
</reference>
<dbReference type="STRING" id="1577792.QX51_16110"/>
<dbReference type="NCBIfam" id="TIGR00099">
    <property type="entry name" value="Cof-subfamily"/>
    <property type="match status" value="1"/>
</dbReference>
<keyword evidence="1" id="KW-0378">Hydrolase</keyword>
<dbReference type="Proteomes" id="UP000031189">
    <property type="component" value="Unassembled WGS sequence"/>
</dbReference>
<organism evidence="1 2">
    <name type="scientific">Terrisporobacter othiniensis</name>
    <dbReference type="NCBI Taxonomy" id="1577792"/>
    <lineage>
        <taxon>Bacteria</taxon>
        <taxon>Bacillati</taxon>
        <taxon>Bacillota</taxon>
        <taxon>Clostridia</taxon>
        <taxon>Peptostreptococcales</taxon>
        <taxon>Peptostreptococcaceae</taxon>
        <taxon>Terrisporobacter</taxon>
    </lineage>
</organism>
<dbReference type="GO" id="GO:0016791">
    <property type="term" value="F:phosphatase activity"/>
    <property type="evidence" value="ECO:0007669"/>
    <property type="project" value="UniProtKB-ARBA"/>
</dbReference>
<dbReference type="SFLD" id="SFLDS00003">
    <property type="entry name" value="Haloacid_Dehalogenase"/>
    <property type="match status" value="1"/>
</dbReference>
<dbReference type="Gene3D" id="3.30.1240.10">
    <property type="match status" value="1"/>
</dbReference>
<dbReference type="InterPro" id="IPR000150">
    <property type="entry name" value="Cof"/>
</dbReference>
<dbReference type="GO" id="GO:0000287">
    <property type="term" value="F:magnesium ion binding"/>
    <property type="evidence" value="ECO:0007669"/>
    <property type="project" value="TreeGrafter"/>
</dbReference>
<keyword evidence="2" id="KW-1185">Reference proteome</keyword>
<gene>
    <name evidence="1" type="ORF">QX51_16110</name>
</gene>
<dbReference type="NCBIfam" id="TIGR01484">
    <property type="entry name" value="HAD-SF-IIB"/>
    <property type="match status" value="1"/>
</dbReference>
<accession>A0A0B3VGU2</accession>
<dbReference type="InterPro" id="IPR023214">
    <property type="entry name" value="HAD_sf"/>
</dbReference>
<evidence type="ECO:0000313" key="1">
    <source>
        <dbReference type="EMBL" id="KHS56016.1"/>
    </source>
</evidence>
<dbReference type="InterPro" id="IPR006379">
    <property type="entry name" value="HAD-SF_hydro_IIB"/>
</dbReference>
<dbReference type="PANTHER" id="PTHR10000:SF8">
    <property type="entry name" value="HAD SUPERFAMILY HYDROLASE-LIKE, TYPE 3"/>
    <property type="match status" value="1"/>
</dbReference>
<evidence type="ECO:0000313" key="2">
    <source>
        <dbReference type="Proteomes" id="UP000031189"/>
    </source>
</evidence>
<dbReference type="PANTHER" id="PTHR10000">
    <property type="entry name" value="PHOSPHOSERINE PHOSPHATASE"/>
    <property type="match status" value="1"/>
</dbReference>
<dbReference type="InterPro" id="IPR036412">
    <property type="entry name" value="HAD-like_sf"/>
</dbReference>
<sequence length="260" mass="29976">MIRHIFCDLDGTLYNDGISDEDVKAIEEIEKEGVIFHVATGRVFKQACDMISNKIKLNGYFICENGSFIFDKDENLIFKEPIDDYLVRKIINRFESNLAHIYLKYNGEIVLSGGEDVFSHYTKDYILDEEIFKKENFDNLVGNVGIVSDNMDELKRLEYYYKSEFGEVCDIYLSGPYTLNIVPNHVSKRHGIEHICKKYNVSLEEVATMGDSPNDICMLKNIKYSFAMNKSNEEVKESASYVVNSVKDGIEMIKKINRTK</sequence>
<protein>
    <submittedName>
        <fullName evidence="1">Hydrolase</fullName>
    </submittedName>
</protein>
<comment type="caution">
    <text evidence="1">The sequence shown here is derived from an EMBL/GenBank/DDBJ whole genome shotgun (WGS) entry which is preliminary data.</text>
</comment>
<proteinExistence type="predicted"/>
<dbReference type="RefSeq" id="WP_039680927.1">
    <property type="nucleotide sequence ID" value="NZ_JAXECK010000037.1"/>
</dbReference>
<dbReference type="Gene3D" id="3.40.50.1000">
    <property type="entry name" value="HAD superfamily/HAD-like"/>
    <property type="match status" value="1"/>
</dbReference>
<dbReference type="GO" id="GO:0005829">
    <property type="term" value="C:cytosol"/>
    <property type="evidence" value="ECO:0007669"/>
    <property type="project" value="TreeGrafter"/>
</dbReference>
<dbReference type="SFLD" id="SFLDG01140">
    <property type="entry name" value="C2.B:_Phosphomannomutase_and_P"/>
    <property type="match status" value="1"/>
</dbReference>
<dbReference type="EMBL" id="JWHR01000129">
    <property type="protein sequence ID" value="KHS56016.1"/>
    <property type="molecule type" value="Genomic_DNA"/>
</dbReference>
<dbReference type="SUPFAM" id="SSF56784">
    <property type="entry name" value="HAD-like"/>
    <property type="match status" value="1"/>
</dbReference>
<dbReference type="OrthoDB" id="306707at2"/>